<dbReference type="InterPro" id="IPR011042">
    <property type="entry name" value="6-blade_b-propeller_TolB-like"/>
</dbReference>
<dbReference type="Proteomes" id="UP000315369">
    <property type="component" value="Unassembled WGS sequence"/>
</dbReference>
<gene>
    <name evidence="2" type="ORF">FJV41_28215</name>
</gene>
<organism evidence="2 3">
    <name type="scientific">Myxococcus llanfairpwllgwyngyllgogerychwyrndrobwllllantysiliogogogochensis</name>
    <dbReference type="NCBI Taxonomy" id="2590453"/>
    <lineage>
        <taxon>Bacteria</taxon>
        <taxon>Pseudomonadati</taxon>
        <taxon>Myxococcota</taxon>
        <taxon>Myxococcia</taxon>
        <taxon>Myxococcales</taxon>
        <taxon>Cystobacterineae</taxon>
        <taxon>Myxococcaceae</taxon>
        <taxon>Myxococcus</taxon>
    </lineage>
</organism>
<protein>
    <submittedName>
        <fullName evidence="2">Uncharacterized protein</fullName>
    </submittedName>
</protein>
<keyword evidence="3" id="KW-1185">Reference proteome</keyword>
<dbReference type="Gene3D" id="2.120.10.30">
    <property type="entry name" value="TolB, C-terminal domain"/>
    <property type="match status" value="1"/>
</dbReference>
<feature type="compositionally biased region" description="Pro residues" evidence="1">
    <location>
        <begin position="639"/>
        <end position="656"/>
    </location>
</feature>
<evidence type="ECO:0000313" key="3">
    <source>
        <dbReference type="Proteomes" id="UP000315369"/>
    </source>
</evidence>
<feature type="region of interest" description="Disordered" evidence="1">
    <location>
        <begin position="602"/>
        <end position="806"/>
    </location>
</feature>
<dbReference type="SUPFAM" id="SSF82171">
    <property type="entry name" value="DPP6 N-terminal domain-like"/>
    <property type="match status" value="1"/>
</dbReference>
<feature type="compositionally biased region" description="Polar residues" evidence="1">
    <location>
        <begin position="717"/>
        <end position="727"/>
    </location>
</feature>
<dbReference type="PANTHER" id="PTHR36842:SF2">
    <property type="entry name" value="SLR0505 PROTEIN"/>
    <property type="match status" value="1"/>
</dbReference>
<evidence type="ECO:0000313" key="2">
    <source>
        <dbReference type="EMBL" id="TQF12615.1"/>
    </source>
</evidence>
<feature type="compositionally biased region" description="Polar residues" evidence="1">
    <location>
        <begin position="751"/>
        <end position="770"/>
    </location>
</feature>
<evidence type="ECO:0000256" key="1">
    <source>
        <dbReference type="SAM" id="MobiDB-lite"/>
    </source>
</evidence>
<sequence>MASRMARMPASRWRLRWHAVAVCLLLTSWGCAFVTPRFPQDIQTSFARDPMRKLTTASLELYYPEQLRGPALRMAARLEGCVEQLRAQTWRKEPRARVLVYMTSADFNNAYVVPDYASIPQQMVVPANVTLELFHLFGLGEVDIGDVACHEAVHYVQLQQTNGLWGFLNDFTGGLFQPNTFTESWFLEGLATYYEGRFGKDTGRPHSPVWRGWFDSVVQARDGRMDPGFLSPENRALDPFGGNYLTGMHFVEYLATKYGEAKLWKLVDNQGTTVIPPIAVTLRFKGVYGKDIGSLFAEYTKDLREQLIVRERPQSQRVWIPEAGYFSRLASHPSTGVTALVSVGREQYSRLTVREPDGHVRFERPLVELLPFRRWVLGSSTLVSGMSFSADGAWLYLVMADLNAVGAYDAKLWRVDARTGEVVRVWDDVKGMGGSVTPDGAAYVYVRVEGDTANLRRLELESGKQEQLTHFDASAPLGPPAVSPDGTRMVFPLKGNQGWDLVVREADGSLRWLTRDGLFNYSPRWLDADRIVFLREDTGRLQAHVMTVSTRELARITDAPFLVMDVSPMGTGEVAFLNRDGASFTIDRAAVSAMTERVNAAVLPSGMQAPTSSPDEAPSLRAEPGVPPANAPAGSGTGTPPPPLADTSPMSPPPLTSAPAVTTPSEQTPPPPAPEELSTFPSTAPPGGQNAGMSPEALAAFPGAASSESPDAGASRDTLTATPSTPDAGTLAARPGTSASGGPDAGASPDTLASTRDAGTSSPAQAQGPATSEPPPGGFTPFPPGSTDTPVEPAPVAPPLAGALPVEPIASTTGNLEAPVGAPPPDPGKPVTVLTDEPYSTLEGFLIPEFRLPYLWVARESDDSDDLLFSGGLSLAGQDRLGFHAYALNFSYSTQDEEPNVSLAYGNAQLAPWYLQASVARVRENERTDLQALAYASRTFWTTPVTIGVLALHREYDAVGQFPRLVTRLIGPEVSMSYFAGDATSYGGLQRGLGISVSGAVYPGAFALDSTVGDVRLGLDGFFGGFFGGKDNLQLSAVGRYLPGAPEGLLEVGGFSAGQTWYSSRRSTETSRLPLQLQPGIAFSEYVRGYEDITIRARNALIGGATYRYRIIVDHGWASTLWLLPSLFVRNFEMDVFATLARTDNRDNHGAFGAAMSIQFTMGQAVPFSLFYQFARRYDDGLGDLHLVGIGL</sequence>
<proteinExistence type="predicted"/>
<dbReference type="PANTHER" id="PTHR36842">
    <property type="entry name" value="PROTEIN TOLB HOMOLOG"/>
    <property type="match status" value="1"/>
</dbReference>
<feature type="compositionally biased region" description="Pro residues" evidence="1">
    <location>
        <begin position="772"/>
        <end position="784"/>
    </location>
</feature>
<comment type="caution">
    <text evidence="2">The sequence shown here is derived from an EMBL/GenBank/DDBJ whole genome shotgun (WGS) entry which is preliminary data.</text>
</comment>
<reference evidence="2 3" key="1">
    <citation type="submission" date="2019-06" db="EMBL/GenBank/DDBJ databases">
        <authorList>
            <person name="Livingstone P."/>
            <person name="Whitworth D."/>
        </authorList>
    </citation>
    <scope>NUCLEOTIDE SEQUENCE [LARGE SCALE GENOMIC DNA]</scope>
    <source>
        <strain evidence="2 3">AM401</strain>
    </source>
</reference>
<dbReference type="EMBL" id="VIFM01000132">
    <property type="protein sequence ID" value="TQF12615.1"/>
    <property type="molecule type" value="Genomic_DNA"/>
</dbReference>
<name>A0A540WUB6_9BACT</name>
<dbReference type="OrthoDB" id="5476541at2"/>
<accession>A0A540WUB6</accession>
<dbReference type="AlphaFoldDB" id="A0A540WUB6"/>